<dbReference type="Pfam" id="PF11367">
    <property type="entry name" value="Tail_completion_gp17"/>
    <property type="match status" value="1"/>
</dbReference>
<comment type="caution">
    <text evidence="1">The sequence shown here is derived from an EMBL/GenBank/DDBJ whole genome shotgun (WGS) entry which is preliminary data.</text>
</comment>
<gene>
    <name evidence="1" type="ORF">JI744_05500</name>
</gene>
<organism evidence="1 2">
    <name type="scientific">Fuscibacter oryzae</name>
    <dbReference type="NCBI Taxonomy" id="2803939"/>
    <lineage>
        <taxon>Bacteria</taxon>
        <taxon>Pseudomonadati</taxon>
        <taxon>Pseudomonadota</taxon>
        <taxon>Alphaproteobacteria</taxon>
        <taxon>Rhodobacterales</taxon>
        <taxon>Paracoccaceae</taxon>
        <taxon>Fuscibacter</taxon>
    </lineage>
</organism>
<dbReference type="AlphaFoldDB" id="A0A8J7STJ2"/>
<sequence>MSYAAATALQVAVYGRLSGWPGFAGVAVVDAMPTGTAPETFVLIGPEAVVDQSDKTGAGAEHRFEVAVISTDTGFLSAKTAAAEVSQALVGASLTLAAGHLVGIWFQRAVARRLDEGATRRIDLTFRARIEF</sequence>
<reference evidence="1" key="1">
    <citation type="submission" date="2021-01" db="EMBL/GenBank/DDBJ databases">
        <title>Genome seq and assembly of Tabrizicola sp. KVB23.</title>
        <authorList>
            <person name="Chhetri G."/>
        </authorList>
    </citation>
    <scope>NUCLEOTIDE SEQUENCE</scope>
    <source>
        <strain evidence="1">KVB23</strain>
    </source>
</reference>
<dbReference type="Gene3D" id="3.30.2000.30">
    <property type="match status" value="1"/>
</dbReference>
<keyword evidence="2" id="KW-1185">Reference proteome</keyword>
<evidence type="ECO:0000313" key="1">
    <source>
        <dbReference type="EMBL" id="MBL4927557.1"/>
    </source>
</evidence>
<dbReference type="InterPro" id="IPR053745">
    <property type="entry name" value="Viral_Tail_Comp_sf"/>
</dbReference>
<dbReference type="InterPro" id="IPR021508">
    <property type="entry name" value="Gp17-like"/>
</dbReference>
<evidence type="ECO:0000313" key="2">
    <source>
        <dbReference type="Proteomes" id="UP000619033"/>
    </source>
</evidence>
<proteinExistence type="predicted"/>
<dbReference type="EMBL" id="JAESVP010000002">
    <property type="protein sequence ID" value="MBL4927557.1"/>
    <property type="molecule type" value="Genomic_DNA"/>
</dbReference>
<accession>A0A8J7STJ2</accession>
<dbReference type="Proteomes" id="UP000619033">
    <property type="component" value="Unassembled WGS sequence"/>
</dbReference>
<protein>
    <submittedName>
        <fullName evidence="1">DUF3168 domain-containing protein</fullName>
    </submittedName>
</protein>
<dbReference type="RefSeq" id="WP_202658681.1">
    <property type="nucleotide sequence ID" value="NZ_JAESVP010000002.1"/>
</dbReference>
<name>A0A8J7STJ2_9RHOB</name>